<accession>A0ABR9VNK0</accession>
<protein>
    <submittedName>
        <fullName evidence="2">Uncharacterized protein</fullName>
    </submittedName>
</protein>
<comment type="caution">
    <text evidence="2">The sequence shown here is derived from an EMBL/GenBank/DDBJ whole genome shotgun (WGS) entry which is preliminary data.</text>
</comment>
<evidence type="ECO:0000256" key="1">
    <source>
        <dbReference type="SAM" id="SignalP"/>
    </source>
</evidence>
<organism evidence="2 3">
    <name type="scientific">Synechocystis salina LEGE 00031</name>
    <dbReference type="NCBI Taxonomy" id="1828736"/>
    <lineage>
        <taxon>Bacteria</taxon>
        <taxon>Bacillati</taxon>
        <taxon>Cyanobacteriota</taxon>
        <taxon>Cyanophyceae</taxon>
        <taxon>Synechococcales</taxon>
        <taxon>Merismopediaceae</taxon>
        <taxon>Synechocystis</taxon>
    </lineage>
</organism>
<proteinExistence type="predicted"/>
<keyword evidence="1" id="KW-0732">Signal</keyword>
<keyword evidence="3" id="KW-1185">Reference proteome</keyword>
<name>A0ABR9VNK0_9SYNC</name>
<dbReference type="RefSeq" id="WP_194018934.1">
    <property type="nucleotide sequence ID" value="NZ_JADEVV010000007.1"/>
</dbReference>
<dbReference type="Proteomes" id="UP000658720">
    <property type="component" value="Unassembled WGS sequence"/>
</dbReference>
<gene>
    <name evidence="2" type="ORF">IQ217_03445</name>
</gene>
<evidence type="ECO:0000313" key="2">
    <source>
        <dbReference type="EMBL" id="MBE9252925.1"/>
    </source>
</evidence>
<feature type="chain" id="PRO_5047210326" evidence="1">
    <location>
        <begin position="32"/>
        <end position="170"/>
    </location>
</feature>
<dbReference type="EMBL" id="JADEVV010000007">
    <property type="protein sequence ID" value="MBE9252925.1"/>
    <property type="molecule type" value="Genomic_DNA"/>
</dbReference>
<feature type="signal peptide" evidence="1">
    <location>
        <begin position="1"/>
        <end position="31"/>
    </location>
</feature>
<sequence>MDMKFFTLSQPLLSLGLASMLALSLTPVAQADQSPGNQWDGQISLPDRQAFAVIPFTELPRRTFWQWPNLNTLTNPNQLIQQFYSQPLLPQHLGEGDFGCFRSKTATATLLGQESVTVLLTQMGSCDDSVSGHQTRVDFVPVGDRWQVDWVGERSHCRGRFWAEPGQLCP</sequence>
<evidence type="ECO:0000313" key="3">
    <source>
        <dbReference type="Proteomes" id="UP000658720"/>
    </source>
</evidence>
<reference evidence="2 3" key="1">
    <citation type="submission" date="2020-10" db="EMBL/GenBank/DDBJ databases">
        <authorList>
            <person name="Castelo-Branco R."/>
            <person name="Eusebio N."/>
            <person name="Adriana R."/>
            <person name="Vieira A."/>
            <person name="Brugerolle De Fraissinette N."/>
            <person name="Rezende De Castro R."/>
            <person name="Schneider M.P."/>
            <person name="Vasconcelos V."/>
            <person name="Leao P.N."/>
        </authorList>
    </citation>
    <scope>NUCLEOTIDE SEQUENCE [LARGE SCALE GENOMIC DNA]</scope>
    <source>
        <strain evidence="2 3">LEGE 00031</strain>
    </source>
</reference>